<organism evidence="2">
    <name type="scientific">uncultured Caudovirales phage</name>
    <dbReference type="NCBI Taxonomy" id="2100421"/>
    <lineage>
        <taxon>Viruses</taxon>
        <taxon>Duplodnaviria</taxon>
        <taxon>Heunggongvirae</taxon>
        <taxon>Uroviricota</taxon>
        <taxon>Caudoviricetes</taxon>
        <taxon>Peduoviridae</taxon>
        <taxon>Maltschvirus</taxon>
        <taxon>Maltschvirus maltsch</taxon>
    </lineage>
</organism>
<dbReference type="EMBL" id="LR796555">
    <property type="protein sequence ID" value="CAB4152011.1"/>
    <property type="molecule type" value="Genomic_DNA"/>
</dbReference>
<reference evidence="2" key="1">
    <citation type="submission" date="2020-04" db="EMBL/GenBank/DDBJ databases">
        <authorList>
            <person name="Chiriac C."/>
            <person name="Salcher M."/>
            <person name="Ghai R."/>
            <person name="Kavagutti S V."/>
        </authorList>
    </citation>
    <scope>NUCLEOTIDE SEQUENCE</scope>
</reference>
<protein>
    <recommendedName>
        <fullName evidence="3">DUF3987 domain-containing protein</fullName>
    </recommendedName>
</protein>
<evidence type="ECO:0000256" key="1">
    <source>
        <dbReference type="SAM" id="MobiDB-lite"/>
    </source>
</evidence>
<feature type="region of interest" description="Disordered" evidence="1">
    <location>
        <begin position="415"/>
        <end position="435"/>
    </location>
</feature>
<proteinExistence type="predicted"/>
<name>A0A6J5N1L8_9CAUD</name>
<evidence type="ECO:0008006" key="3">
    <source>
        <dbReference type="Google" id="ProtNLM"/>
    </source>
</evidence>
<evidence type="ECO:0000313" key="2">
    <source>
        <dbReference type="EMBL" id="CAB4152011.1"/>
    </source>
</evidence>
<sequence>MLTKSDIYSCPGLLGDVATYIHDSIETSQPGTALAAAISLMGALLSKRVESTTGLQPHVYTGIIAGTGTGKTTAQNLIKNVVSKSGIPNLLMGNPASASGLTNSLGRSSRQLFIWDEMGHAISAYSKSANSSESLILSKVLKLFSADGSSIIGDEYANKGRVDIEGGAYLSIFGASTPVRFYESLNQNFIHDGYLPRFLLFFENPEMEYQITRNEQKELSETTKAQCDDEENYILERMRYIEKWWPKSEEGDLASVAIDSMEKKKLQIKIDLEKVVGPKNGVVRTYNYKEEIRELKKRATTQIEKDFLNRRIEYVIKLCLCTISEDGLFDPKNISWAISLVTRIQDEMIRNCRDYIYPNERVREHNRILDKFLNLMGPGQSLTKAQVTNKTQRWCSNKERYEIVSILVESGDWEETKSDYDPISGQKKSTTYKRL</sequence>
<gene>
    <name evidence="2" type="ORF">UFOVP591_46</name>
</gene>
<accession>A0A6J5N1L8</accession>